<dbReference type="InterPro" id="IPR050238">
    <property type="entry name" value="DNA_Rep/Repair_Clamp_Loader"/>
</dbReference>
<reference evidence="1 2" key="1">
    <citation type="journal article" date="2015" name="Microbiome">
        <title>Genomic resolution of linkages in carbon, nitrogen, and sulfur cycling among widespread estuary sediment bacteria.</title>
        <authorList>
            <person name="Baker B.J."/>
            <person name="Lazar C.S."/>
            <person name="Teske A.P."/>
            <person name="Dick G.J."/>
        </authorList>
    </citation>
    <scope>NUCLEOTIDE SEQUENCE [LARGE SCALE GENOMIC DNA]</scope>
    <source>
        <strain evidence="1">SM1_77</strain>
    </source>
</reference>
<dbReference type="AlphaFoldDB" id="A0A0S8K047"/>
<evidence type="ECO:0000313" key="1">
    <source>
        <dbReference type="EMBL" id="KPL15401.1"/>
    </source>
</evidence>
<dbReference type="Proteomes" id="UP000050975">
    <property type="component" value="Unassembled WGS sequence"/>
</dbReference>
<organism evidence="1 2">
    <name type="scientific">candidate division WOR_3 bacterium SM1_77</name>
    <dbReference type="NCBI Taxonomy" id="1703778"/>
    <lineage>
        <taxon>Bacteria</taxon>
        <taxon>Bacteria division WOR-3</taxon>
    </lineage>
</organism>
<dbReference type="GO" id="GO:0006261">
    <property type="term" value="P:DNA-templated DNA replication"/>
    <property type="evidence" value="ECO:0007669"/>
    <property type="project" value="TreeGrafter"/>
</dbReference>
<dbReference type="PANTHER" id="PTHR11669:SF8">
    <property type="entry name" value="DNA POLYMERASE III SUBUNIT DELTA"/>
    <property type="match status" value="1"/>
</dbReference>
<proteinExistence type="predicted"/>
<protein>
    <recommendedName>
        <fullName evidence="3">AAA+ ATPase domain-containing protein</fullName>
    </recommendedName>
</protein>
<dbReference type="InterPro" id="IPR027417">
    <property type="entry name" value="P-loop_NTPase"/>
</dbReference>
<name>A0A0S8K047_UNCW3</name>
<evidence type="ECO:0008006" key="3">
    <source>
        <dbReference type="Google" id="ProtNLM"/>
    </source>
</evidence>
<dbReference type="SUPFAM" id="SSF52540">
    <property type="entry name" value="P-loop containing nucleoside triphosphate hydrolases"/>
    <property type="match status" value="1"/>
</dbReference>
<dbReference type="EMBL" id="LJVE01000015">
    <property type="protein sequence ID" value="KPL15401.1"/>
    <property type="molecule type" value="Genomic_DNA"/>
</dbReference>
<accession>A0A0S8K047</accession>
<comment type="caution">
    <text evidence="1">The sequence shown here is derived from an EMBL/GenBank/DDBJ whole genome shotgun (WGS) entry which is preliminary data.</text>
</comment>
<dbReference type="PANTHER" id="PTHR11669">
    <property type="entry name" value="REPLICATION FACTOR C / DNA POLYMERASE III GAMMA-TAU SUBUNIT"/>
    <property type="match status" value="1"/>
</dbReference>
<evidence type="ECO:0000313" key="2">
    <source>
        <dbReference type="Proteomes" id="UP000050975"/>
    </source>
</evidence>
<dbReference type="Pfam" id="PF13177">
    <property type="entry name" value="DNA_pol3_delta2"/>
    <property type="match status" value="1"/>
</dbReference>
<sequence length="315" mass="36218">MADYLDDIVGQDTAKKFIRTAIKKDILYNFLFVGPRGVGKRMFGFAMAKTLNCPPNSPNFHLITPVPSKLKDKSDKIHEYSKNYLPENTVVDAEDRVSILIEQIRNLDERLMHMPESGTKRVVLILEADQMTDEAANCFLKTLEEPPIDTVFVLTSSRPEFLLPTIRSRCRVLPFTHLGRAQIEKIVYEGKDEFMLGSPGEILALRESSMVDNIMDVFKKTPMHLKSAASVAREYERKNIVELYYPLLLLYRLVLYRKLNLASKTGYEFEIAKKAKRVTLDKVIDTIVMLNNNICLLERNPNRLLHLFNVLLRLP</sequence>
<dbReference type="Gene3D" id="3.40.50.300">
    <property type="entry name" value="P-loop containing nucleotide triphosphate hydrolases"/>
    <property type="match status" value="1"/>
</dbReference>
<dbReference type="PATRIC" id="fig|1703778.3.peg.1287"/>
<gene>
    <name evidence="1" type="ORF">AMJ74_01625</name>
</gene>